<evidence type="ECO:0000313" key="2">
    <source>
        <dbReference type="EMBL" id="UUP17308.1"/>
    </source>
</evidence>
<keyword evidence="1" id="KW-0732">Signal</keyword>
<evidence type="ECO:0000313" key="3">
    <source>
        <dbReference type="Proteomes" id="UP001342418"/>
    </source>
</evidence>
<dbReference type="EMBL" id="CP030941">
    <property type="protein sequence ID" value="UUP17308.1"/>
    <property type="molecule type" value="Genomic_DNA"/>
</dbReference>
<organism evidence="2 3">
    <name type="scientific">Nitratireductor thuwali</name>
    <dbReference type="NCBI Taxonomy" id="2267699"/>
    <lineage>
        <taxon>Bacteria</taxon>
        <taxon>Pseudomonadati</taxon>
        <taxon>Pseudomonadota</taxon>
        <taxon>Alphaproteobacteria</taxon>
        <taxon>Hyphomicrobiales</taxon>
        <taxon>Phyllobacteriaceae</taxon>
        <taxon>Nitratireductor</taxon>
    </lineage>
</organism>
<gene>
    <name evidence="2" type="ORF">NTH_01771</name>
</gene>
<name>A0ABY5MKX6_9HYPH</name>
<dbReference type="Proteomes" id="UP001342418">
    <property type="component" value="Chromosome"/>
</dbReference>
<evidence type="ECO:0000256" key="1">
    <source>
        <dbReference type="SAM" id="SignalP"/>
    </source>
</evidence>
<proteinExistence type="predicted"/>
<sequence length="163" mass="17254">MRMTRTLLAVPVFLSLMNAAGAACPQALAVYDEVGGRTAIDFIPNMDMVAASNTFRLILPDAAPIQGHVEWQSGGGRPDGLLLKDCPTGDATGEELAACTLWRGVVYAIDDEGAVGLLPGAREDAAQRLIMTDLSRALHFSTLNDGEAALPSFDVYEISGCQE</sequence>
<feature type="signal peptide" evidence="1">
    <location>
        <begin position="1"/>
        <end position="22"/>
    </location>
</feature>
<keyword evidence="3" id="KW-1185">Reference proteome</keyword>
<feature type="chain" id="PRO_5045425668" evidence="1">
    <location>
        <begin position="23"/>
        <end position="163"/>
    </location>
</feature>
<accession>A0ABY5MKX6</accession>
<protein>
    <submittedName>
        <fullName evidence="2">Uncharacterized protein</fullName>
    </submittedName>
</protein>
<reference evidence="2 3" key="1">
    <citation type="submission" date="2018-07" db="EMBL/GenBank/DDBJ databases">
        <title>Genome sequence of Nitratireductor thuwali#1536.</title>
        <authorList>
            <person name="Michoud G."/>
            <person name="Merlino G."/>
            <person name="Sefrji F.O."/>
            <person name="Daffonchio D."/>
        </authorList>
    </citation>
    <scope>NUCLEOTIDE SEQUENCE [LARGE SCALE GENOMIC DNA]</scope>
    <source>
        <strain evidence="3">Nit1536</strain>
    </source>
</reference>